<dbReference type="Proteomes" id="UP000748756">
    <property type="component" value="Unassembled WGS sequence"/>
</dbReference>
<evidence type="ECO:0000313" key="5">
    <source>
        <dbReference type="EMBL" id="KAF9155222.1"/>
    </source>
</evidence>
<feature type="compositionally biased region" description="Low complexity" evidence="4">
    <location>
        <begin position="369"/>
        <end position="379"/>
    </location>
</feature>
<dbReference type="GO" id="GO:0005829">
    <property type="term" value="C:cytosol"/>
    <property type="evidence" value="ECO:0007669"/>
    <property type="project" value="TreeGrafter"/>
</dbReference>
<keyword evidence="2" id="KW-0433">Leucine-rich repeat</keyword>
<feature type="region of interest" description="Disordered" evidence="4">
    <location>
        <begin position="440"/>
        <end position="475"/>
    </location>
</feature>
<feature type="compositionally biased region" description="Polar residues" evidence="4">
    <location>
        <begin position="185"/>
        <end position="199"/>
    </location>
</feature>
<organism evidence="5 6">
    <name type="scientific">Linnemannia schmuckeri</name>
    <dbReference type="NCBI Taxonomy" id="64567"/>
    <lineage>
        <taxon>Eukaryota</taxon>
        <taxon>Fungi</taxon>
        <taxon>Fungi incertae sedis</taxon>
        <taxon>Mucoromycota</taxon>
        <taxon>Mortierellomycotina</taxon>
        <taxon>Mortierellomycetes</taxon>
        <taxon>Mortierellales</taxon>
        <taxon>Mortierellaceae</taxon>
        <taxon>Linnemannia</taxon>
    </lineage>
</organism>
<dbReference type="OrthoDB" id="2438408at2759"/>
<keyword evidence="3" id="KW-0677">Repeat</keyword>
<reference evidence="5" key="1">
    <citation type="journal article" date="2020" name="Fungal Divers.">
        <title>Resolving the Mortierellaceae phylogeny through synthesis of multi-gene phylogenetics and phylogenomics.</title>
        <authorList>
            <person name="Vandepol N."/>
            <person name="Liber J."/>
            <person name="Desiro A."/>
            <person name="Na H."/>
            <person name="Kennedy M."/>
            <person name="Barry K."/>
            <person name="Grigoriev I.V."/>
            <person name="Miller A.N."/>
            <person name="O'Donnell K."/>
            <person name="Stajich J.E."/>
            <person name="Bonito G."/>
        </authorList>
    </citation>
    <scope>NUCLEOTIDE SEQUENCE</scope>
    <source>
        <strain evidence="5">NRRL 6426</strain>
    </source>
</reference>
<dbReference type="GO" id="GO:0031267">
    <property type="term" value="F:small GTPase binding"/>
    <property type="evidence" value="ECO:0007669"/>
    <property type="project" value="TreeGrafter"/>
</dbReference>
<dbReference type="InterPro" id="IPR032675">
    <property type="entry name" value="LRR_dom_sf"/>
</dbReference>
<dbReference type="SMART" id="SM00368">
    <property type="entry name" value="LRR_RI"/>
    <property type="match status" value="7"/>
</dbReference>
<evidence type="ECO:0000256" key="3">
    <source>
        <dbReference type="ARBA" id="ARBA00022737"/>
    </source>
</evidence>
<evidence type="ECO:0000256" key="1">
    <source>
        <dbReference type="ARBA" id="ARBA00022468"/>
    </source>
</evidence>
<evidence type="ECO:0000256" key="2">
    <source>
        <dbReference type="ARBA" id="ARBA00022614"/>
    </source>
</evidence>
<feature type="compositionally biased region" description="Low complexity" evidence="4">
    <location>
        <begin position="443"/>
        <end position="452"/>
    </location>
</feature>
<dbReference type="EMBL" id="JAAAUQ010000077">
    <property type="protein sequence ID" value="KAF9155222.1"/>
    <property type="molecule type" value="Genomic_DNA"/>
</dbReference>
<dbReference type="AlphaFoldDB" id="A0A9P5S559"/>
<gene>
    <name evidence="5" type="ORF">BG015_010618</name>
</gene>
<evidence type="ECO:0000256" key="4">
    <source>
        <dbReference type="SAM" id="MobiDB-lite"/>
    </source>
</evidence>
<sequence length="1275" mass="139903">MSSILNVLRQAPTPTRHFTSLQIVSSVKASSSSAAFNPEHHPIVLQQLVESLSPNSFITPAATDIKSAAVKESISGNVAAAAAAVASQGSQAQTSKIEHLPFTKTRQSLRHTPSQHSDLNVDLESEELSASTSKTTAGIIADTKTDHFELRQLRGHQHNPSTSQRSVRQQQQHHRQHHGHQHSQPTSNPFVNTPLNRMQNAVDDLAVSSPPLSPKATAAQGSWKPEQTVTSTIHHDAARVDVVRAKVLALLHQRFLIHEYTIPRLFVALPVEATDPLVNSNTNTSEAAAEGAGTEQEPPKCRYRLYFLCECSASFTLPLGSGLNHLHIAKHPGYEIEPGRQDEFFRRYGTMVLMLLIFLRHGYDPSDESPPSSSKSAPPKHSKDDPQFMDAKEALLKRVNRISTLKAADLPDAIARQVEQKVDSMIAYLEQFQRRIDHQESSNFTNNINNGNPTSGVEMDTPADDNKLPPTSSLEDQQIQGITSLSDLHQLYSFLGLSTVTKRVQLGQLGNLYRISNVRGQVSWVCVYHYRWTFLEKNIDDFEHWIVTRRGHFDKQTGSVSMTLVSRANTRTFCSWIVNKVAPSLVEVHLKLGWKFGKKDLWRLANALASSTVTVLSLDGCSFAGHSSYMNVHKKYDPILHLLTHGQLRSLELQRFPSMFSRLSSKAVKATSLRRLELGPGMTIDARDRESFSQLIKSCSSLQELILPAFPATGLHMQAIMIGARATTSLVTLNLSNSELDEGAAIILAQGLFNSHICHLDLSRNEQLSDIAAARVIRAIGPRLASLKMAQTGFGDMAAVALSKSMDGISITSTLQDQLMMQHRLDIAALTAGHRPIRIKAQDPMLAATELKAQVIKEKIQSAGCLVYLDIEDNECTVKGFRALAHVKSQLYFVYLNLSGSKGLEDDECAAILDHVASAEMRTLRLSCTGFGDLSAQALSRSFSRFQELTNESGPLGRESGLCQLEEMDLHGCPISIDGFRVLSEALCRAEISSRLKSLDLGHCGGLNDEAAYELLKGILLPNVSERISMLSEMSWHRRVDPGSQSLLDMASLLKRGTTFGGRETLSENRGGGTLGTENRNRRRVEMPGSDRSLALLVRSDSTPVIPSSRSGVFDSPLGSLPDGTPVQLDLHPPRTILPLPHGFFANLRQLDFKSTQIGDSTAWLLAQALVQPWVMISSLTLLEPTSMTSQGMCWIVEALCDNSSVQDFAIGKSNLALPLDVDLFGSSLVNLMEMNKRIRSLTVLGAPFGSVAKGLLLNQSLQSIAAHFLDGRNG</sequence>
<dbReference type="InterPro" id="IPR027038">
    <property type="entry name" value="RanGap"/>
</dbReference>
<feature type="compositionally biased region" description="Basic residues" evidence="4">
    <location>
        <begin position="171"/>
        <end position="181"/>
    </location>
</feature>
<protein>
    <recommendedName>
        <fullName evidence="7">RNI-like protein</fullName>
    </recommendedName>
</protein>
<dbReference type="GO" id="GO:0005096">
    <property type="term" value="F:GTPase activator activity"/>
    <property type="evidence" value="ECO:0007669"/>
    <property type="project" value="UniProtKB-KW"/>
</dbReference>
<dbReference type="SUPFAM" id="SSF52047">
    <property type="entry name" value="RNI-like"/>
    <property type="match status" value="3"/>
</dbReference>
<comment type="caution">
    <text evidence="5">The sequence shown here is derived from an EMBL/GenBank/DDBJ whole genome shotgun (WGS) entry which is preliminary data.</text>
</comment>
<feature type="region of interest" description="Disordered" evidence="4">
    <location>
        <begin position="366"/>
        <end position="386"/>
    </location>
</feature>
<dbReference type="PANTHER" id="PTHR24113">
    <property type="entry name" value="RAN GTPASE-ACTIVATING PROTEIN 1"/>
    <property type="match status" value="1"/>
</dbReference>
<feature type="region of interest" description="Disordered" evidence="4">
    <location>
        <begin position="104"/>
        <end position="141"/>
    </location>
</feature>
<evidence type="ECO:0008006" key="7">
    <source>
        <dbReference type="Google" id="ProtNLM"/>
    </source>
</evidence>
<dbReference type="Gene3D" id="3.80.10.10">
    <property type="entry name" value="Ribonuclease Inhibitor"/>
    <property type="match status" value="2"/>
</dbReference>
<accession>A0A9P5S559</accession>
<dbReference type="PANTHER" id="PTHR24113:SF12">
    <property type="entry name" value="RAN GTPASE-ACTIVATING PROTEIN 1"/>
    <property type="match status" value="1"/>
</dbReference>
<dbReference type="GO" id="GO:0048471">
    <property type="term" value="C:perinuclear region of cytoplasm"/>
    <property type="evidence" value="ECO:0007669"/>
    <property type="project" value="TreeGrafter"/>
</dbReference>
<dbReference type="GO" id="GO:0005634">
    <property type="term" value="C:nucleus"/>
    <property type="evidence" value="ECO:0007669"/>
    <property type="project" value="TreeGrafter"/>
</dbReference>
<name>A0A9P5S559_9FUNG</name>
<feature type="compositionally biased region" description="Polar residues" evidence="4">
    <location>
        <begin position="104"/>
        <end position="118"/>
    </location>
</feature>
<dbReference type="GO" id="GO:0006913">
    <property type="term" value="P:nucleocytoplasmic transport"/>
    <property type="evidence" value="ECO:0007669"/>
    <property type="project" value="TreeGrafter"/>
</dbReference>
<proteinExistence type="predicted"/>
<keyword evidence="1" id="KW-0343">GTPase activation</keyword>
<feature type="region of interest" description="Disordered" evidence="4">
    <location>
        <begin position="156"/>
        <end position="227"/>
    </location>
</feature>
<evidence type="ECO:0000313" key="6">
    <source>
        <dbReference type="Proteomes" id="UP000748756"/>
    </source>
</evidence>
<keyword evidence="6" id="KW-1185">Reference proteome</keyword>